<reference evidence="10 11" key="1">
    <citation type="submission" date="2019-07" db="EMBL/GenBank/DDBJ databases">
        <authorList>
            <person name="Friedrich A."/>
            <person name="Schacherer J."/>
        </authorList>
    </citation>
    <scope>NUCLEOTIDE SEQUENCE [LARGE SCALE GENOMIC DNA]</scope>
</reference>
<dbReference type="Pfam" id="PF10341">
    <property type="entry name" value="TPP1"/>
    <property type="match status" value="1"/>
</dbReference>
<keyword evidence="4" id="KW-0779">Telomere</keyword>
<keyword evidence="3" id="KW-0158">Chromosome</keyword>
<keyword evidence="5" id="KW-0539">Nucleus</keyword>
<evidence type="ECO:0000256" key="5">
    <source>
        <dbReference type="ARBA" id="ARBA00023242"/>
    </source>
</evidence>
<comment type="subcellular location">
    <subcellularLocation>
        <location evidence="2">Chromosome</location>
        <location evidence="2">Telomere</location>
    </subcellularLocation>
    <subcellularLocation>
        <location evidence="1">Nucleus</location>
    </subcellularLocation>
</comment>
<dbReference type="AlphaFoldDB" id="A0A7D9H2R8"/>
<dbReference type="EMBL" id="CABFWN010000008">
    <property type="protein sequence ID" value="VUG20423.1"/>
    <property type="molecule type" value="Genomic_DNA"/>
</dbReference>
<evidence type="ECO:0000256" key="6">
    <source>
        <dbReference type="ARBA" id="ARBA00023777"/>
    </source>
</evidence>
<dbReference type="GO" id="GO:0042162">
    <property type="term" value="F:telomeric DNA binding"/>
    <property type="evidence" value="ECO:0007669"/>
    <property type="project" value="InterPro"/>
</dbReference>
<gene>
    <name evidence="10" type="ORF">DEBR0S8_01376G</name>
</gene>
<comment type="similarity">
    <text evidence="6">Belongs to the EST3 family.</text>
</comment>
<comment type="function">
    <text evidence="8">Component of the telomerase complex involved in telomere replication. Stimulates RNA/DNA heteroduplex unwinding which favors the telomere replication by the telomerase.</text>
</comment>
<evidence type="ECO:0000256" key="3">
    <source>
        <dbReference type="ARBA" id="ARBA00022454"/>
    </source>
</evidence>
<evidence type="ECO:0000256" key="4">
    <source>
        <dbReference type="ARBA" id="ARBA00022895"/>
    </source>
</evidence>
<organism evidence="10 11">
    <name type="scientific">Dekkera bruxellensis</name>
    <name type="common">Brettanomyces custersii</name>
    <dbReference type="NCBI Taxonomy" id="5007"/>
    <lineage>
        <taxon>Eukaryota</taxon>
        <taxon>Fungi</taxon>
        <taxon>Dikarya</taxon>
        <taxon>Ascomycota</taxon>
        <taxon>Saccharomycotina</taxon>
        <taxon>Pichiomycetes</taxon>
        <taxon>Pichiales</taxon>
        <taxon>Pichiaceae</taxon>
        <taxon>Brettanomyces</taxon>
    </lineage>
</organism>
<evidence type="ECO:0000256" key="7">
    <source>
        <dbReference type="ARBA" id="ARBA00023906"/>
    </source>
</evidence>
<dbReference type="GO" id="GO:0007004">
    <property type="term" value="P:telomere maintenance via telomerase"/>
    <property type="evidence" value="ECO:0007669"/>
    <property type="project" value="InterPro"/>
</dbReference>
<evidence type="ECO:0000259" key="9">
    <source>
        <dbReference type="Pfam" id="PF10341"/>
    </source>
</evidence>
<keyword evidence="11" id="KW-1185">Reference proteome</keyword>
<evidence type="ECO:0000256" key="2">
    <source>
        <dbReference type="ARBA" id="ARBA00004574"/>
    </source>
</evidence>
<dbReference type="Proteomes" id="UP000478008">
    <property type="component" value="Unassembled WGS sequence"/>
</dbReference>
<name>A0A7D9H2R8_DEKBR</name>
<evidence type="ECO:0000256" key="1">
    <source>
        <dbReference type="ARBA" id="ARBA00004123"/>
    </source>
</evidence>
<accession>A0A7D9H2R8</accession>
<feature type="domain" description="Shelterin complex subunit TPP1/Est3" evidence="9">
    <location>
        <begin position="62"/>
        <end position="167"/>
    </location>
</feature>
<dbReference type="Gene3D" id="2.40.50.960">
    <property type="match status" value="1"/>
</dbReference>
<dbReference type="GO" id="GO:0005697">
    <property type="term" value="C:telomerase holoenzyme complex"/>
    <property type="evidence" value="ECO:0007669"/>
    <property type="project" value="InterPro"/>
</dbReference>
<dbReference type="GO" id="GO:0000781">
    <property type="term" value="C:chromosome, telomeric region"/>
    <property type="evidence" value="ECO:0007669"/>
    <property type="project" value="UniProtKB-SubCell"/>
</dbReference>
<evidence type="ECO:0000256" key="8">
    <source>
        <dbReference type="ARBA" id="ARBA00024878"/>
    </source>
</evidence>
<proteinExistence type="inferred from homology"/>
<dbReference type="InterPro" id="IPR019437">
    <property type="entry name" value="TPP1/Est3"/>
</dbReference>
<sequence length="216" mass="24699">MPKVSRPPRNIDTSVYLYDWLPKFLILPDSATSFKPAYKFKEGRLLKILSVERRLKQDGSYRCNSGLRVVACDANSRIFAILSSKSINQYERDERIRVTKNLINTEIFVTELNVNFLTPRQTSKLFGYSDNRARTILGGNSRSLLADIPAYAILQVENFRIGNRDRYIPQNVDAIPYIYTLSDYQKRYLTSAFDNESDYAPETGGAVGDSDELKSQ</sequence>
<protein>
    <recommendedName>
        <fullName evidence="7">Telomere replication protein EST3</fullName>
    </recommendedName>
</protein>
<evidence type="ECO:0000313" key="10">
    <source>
        <dbReference type="EMBL" id="VUG20423.1"/>
    </source>
</evidence>
<evidence type="ECO:0000313" key="11">
    <source>
        <dbReference type="Proteomes" id="UP000478008"/>
    </source>
</evidence>